<dbReference type="Pfam" id="PF00931">
    <property type="entry name" value="NB-ARC"/>
    <property type="match status" value="1"/>
</dbReference>
<dbReference type="PANTHER" id="PTHR23155:SF1152">
    <property type="entry name" value="AAA+ ATPASE DOMAIN-CONTAINING PROTEIN"/>
    <property type="match status" value="1"/>
</dbReference>
<dbReference type="EMBL" id="JBCNJP010000002">
    <property type="protein sequence ID" value="KAK9080462.1"/>
    <property type="molecule type" value="Genomic_DNA"/>
</dbReference>
<dbReference type="InterPro" id="IPR036388">
    <property type="entry name" value="WH-like_DNA-bd_sf"/>
</dbReference>
<keyword evidence="7" id="KW-0611">Plant defense</keyword>
<accession>A0AAP0DXI4</accession>
<comment type="similarity">
    <text evidence="2">Belongs to the disease resistance NB-LRR family.</text>
</comment>
<sequence length="337" mass="38404">MTYFAGIQMFMEKLNQLINFNHVPLINNPALFIHSLPAEIVVINDLKKSRILLTTRLTEVAKNANSNGLIHHLGYLNEGKSWELLRTKVFHDINECPEWSIRPGMQIVESCKGLPLSVAVIAGVLAKDAWNRKWWEEIAETTRSYIVGEENGCLEILALSYHHLPLHLRECFLYLGGFPEDHKFHVKRLIWLWVAEGFIQQDGSGSLEDTAGSYLKGLIDRNLVSVSHISKFNGAVKRCILHDLVRELCLRKAKEERLIWSSPLSNAITPPYKPVRIFITPPYKQGTPPQSLRSIWFFSAKETLSDDIARMCFCPYMLLRVLVLQSSGFNGFPTGME</sequence>
<gene>
    <name evidence="11" type="ORF">SSX86_000220</name>
</gene>
<dbReference type="Pfam" id="PF23559">
    <property type="entry name" value="WHD_DRP"/>
    <property type="match status" value="1"/>
</dbReference>
<keyword evidence="3" id="KW-0963">Cytoplasm</keyword>
<reference evidence="11 12" key="1">
    <citation type="submission" date="2024-04" db="EMBL/GenBank/DDBJ databases">
        <title>The reference genome of an endangered Asteraceae, Deinandra increscens subsp. villosa, native to the Central Coast of California.</title>
        <authorList>
            <person name="Guilliams M."/>
            <person name="Hasenstab-Lehman K."/>
            <person name="Meyer R."/>
            <person name="Mcevoy S."/>
        </authorList>
    </citation>
    <scope>NUCLEOTIDE SEQUENCE [LARGE SCALE GENOMIC DNA]</scope>
    <source>
        <tissue evidence="11">Leaf</tissue>
    </source>
</reference>
<protein>
    <recommendedName>
        <fullName evidence="13">NB-ARC domain-containing protein</fullName>
    </recommendedName>
</protein>
<keyword evidence="6" id="KW-0547">Nucleotide-binding</keyword>
<dbReference type="InterPro" id="IPR002182">
    <property type="entry name" value="NB-ARC"/>
</dbReference>
<dbReference type="SUPFAM" id="SSF52540">
    <property type="entry name" value="P-loop containing nucleoside triphosphate hydrolases"/>
    <property type="match status" value="1"/>
</dbReference>
<dbReference type="FunFam" id="1.10.10.10:FF:000322">
    <property type="entry name" value="Probable disease resistance protein At1g63360"/>
    <property type="match status" value="1"/>
</dbReference>
<comment type="caution">
    <text evidence="11">The sequence shown here is derived from an EMBL/GenBank/DDBJ whole genome shotgun (WGS) entry which is preliminary data.</text>
</comment>
<dbReference type="GO" id="GO:0098542">
    <property type="term" value="P:defense response to other organism"/>
    <property type="evidence" value="ECO:0007669"/>
    <property type="project" value="TreeGrafter"/>
</dbReference>
<dbReference type="Gene3D" id="1.10.8.430">
    <property type="entry name" value="Helical domain of apoptotic protease-activating factors"/>
    <property type="match status" value="1"/>
</dbReference>
<feature type="domain" description="Disease resistance protein winged helix" evidence="10">
    <location>
        <begin position="178"/>
        <end position="248"/>
    </location>
</feature>
<evidence type="ECO:0000313" key="11">
    <source>
        <dbReference type="EMBL" id="KAK9080462.1"/>
    </source>
</evidence>
<evidence type="ECO:0000256" key="4">
    <source>
        <dbReference type="ARBA" id="ARBA00022614"/>
    </source>
</evidence>
<proteinExistence type="inferred from homology"/>
<dbReference type="GO" id="GO:0043531">
    <property type="term" value="F:ADP binding"/>
    <property type="evidence" value="ECO:0007669"/>
    <property type="project" value="InterPro"/>
</dbReference>
<dbReference type="GO" id="GO:0005524">
    <property type="term" value="F:ATP binding"/>
    <property type="evidence" value="ECO:0007669"/>
    <property type="project" value="UniProtKB-KW"/>
</dbReference>
<keyword evidence="5" id="KW-0677">Repeat</keyword>
<evidence type="ECO:0008006" key="13">
    <source>
        <dbReference type="Google" id="ProtNLM"/>
    </source>
</evidence>
<keyword evidence="8" id="KW-0067">ATP-binding</keyword>
<keyword evidence="4" id="KW-0433">Leucine-rich repeat</keyword>
<evidence type="ECO:0000256" key="6">
    <source>
        <dbReference type="ARBA" id="ARBA00022741"/>
    </source>
</evidence>
<dbReference type="InterPro" id="IPR058922">
    <property type="entry name" value="WHD_DRP"/>
</dbReference>
<dbReference type="AlphaFoldDB" id="A0AAP0DXI4"/>
<feature type="domain" description="NB-ARC" evidence="9">
    <location>
        <begin position="45"/>
        <end position="92"/>
    </location>
</feature>
<evidence type="ECO:0000256" key="3">
    <source>
        <dbReference type="ARBA" id="ARBA00022490"/>
    </source>
</evidence>
<dbReference type="Gene3D" id="1.10.10.10">
    <property type="entry name" value="Winged helix-like DNA-binding domain superfamily/Winged helix DNA-binding domain"/>
    <property type="match status" value="1"/>
</dbReference>
<dbReference type="PANTHER" id="PTHR23155">
    <property type="entry name" value="DISEASE RESISTANCE PROTEIN RP"/>
    <property type="match status" value="1"/>
</dbReference>
<comment type="subcellular location">
    <subcellularLocation>
        <location evidence="1">Cytoplasm</location>
    </subcellularLocation>
</comment>
<evidence type="ECO:0000259" key="9">
    <source>
        <dbReference type="Pfam" id="PF00931"/>
    </source>
</evidence>
<dbReference type="InterPro" id="IPR044974">
    <property type="entry name" value="Disease_R_plants"/>
</dbReference>
<keyword evidence="12" id="KW-1185">Reference proteome</keyword>
<evidence type="ECO:0000259" key="10">
    <source>
        <dbReference type="Pfam" id="PF23559"/>
    </source>
</evidence>
<evidence type="ECO:0000256" key="1">
    <source>
        <dbReference type="ARBA" id="ARBA00004496"/>
    </source>
</evidence>
<evidence type="ECO:0000313" key="12">
    <source>
        <dbReference type="Proteomes" id="UP001408789"/>
    </source>
</evidence>
<evidence type="ECO:0000256" key="5">
    <source>
        <dbReference type="ARBA" id="ARBA00022737"/>
    </source>
</evidence>
<evidence type="ECO:0000256" key="7">
    <source>
        <dbReference type="ARBA" id="ARBA00022821"/>
    </source>
</evidence>
<dbReference type="Proteomes" id="UP001408789">
    <property type="component" value="Unassembled WGS sequence"/>
</dbReference>
<evidence type="ECO:0000256" key="8">
    <source>
        <dbReference type="ARBA" id="ARBA00022840"/>
    </source>
</evidence>
<name>A0AAP0DXI4_9ASTR</name>
<dbReference type="InterPro" id="IPR027417">
    <property type="entry name" value="P-loop_NTPase"/>
</dbReference>
<evidence type="ECO:0000256" key="2">
    <source>
        <dbReference type="ARBA" id="ARBA00008894"/>
    </source>
</evidence>
<dbReference type="InterPro" id="IPR042197">
    <property type="entry name" value="Apaf_helical"/>
</dbReference>
<organism evidence="11 12">
    <name type="scientific">Deinandra increscens subsp. villosa</name>
    <dbReference type="NCBI Taxonomy" id="3103831"/>
    <lineage>
        <taxon>Eukaryota</taxon>
        <taxon>Viridiplantae</taxon>
        <taxon>Streptophyta</taxon>
        <taxon>Embryophyta</taxon>
        <taxon>Tracheophyta</taxon>
        <taxon>Spermatophyta</taxon>
        <taxon>Magnoliopsida</taxon>
        <taxon>eudicotyledons</taxon>
        <taxon>Gunneridae</taxon>
        <taxon>Pentapetalae</taxon>
        <taxon>asterids</taxon>
        <taxon>campanulids</taxon>
        <taxon>Asterales</taxon>
        <taxon>Asteraceae</taxon>
        <taxon>Asteroideae</taxon>
        <taxon>Heliantheae alliance</taxon>
        <taxon>Madieae</taxon>
        <taxon>Madiinae</taxon>
        <taxon>Deinandra</taxon>
    </lineage>
</organism>